<dbReference type="HOGENOM" id="CLU_107692_0_0_1"/>
<gene>
    <name evidence="1" type="ORF">M404DRAFT_168651</name>
</gene>
<dbReference type="InParanoid" id="A0A0C3MZL1"/>
<dbReference type="EMBL" id="KN832103">
    <property type="protein sequence ID" value="KIN94309.1"/>
    <property type="molecule type" value="Genomic_DNA"/>
</dbReference>
<sequence>MNSFLESCQAVVRLDVKNSDTETAYLQPLMFTVCFPGPVPRSLTNNDIPIQISVSLSEAFRGIILPEVRPGTWCADESEHPLSVASVSLSSSFLTTDMSYDEIPITFLPLPPLWNPMDTNHWLELSKGIEQWLVDIVQVTNVPEWTWGHDVFWLAYIGAYPAFPCGKWEPWNPIIPLEGQFIKEWLAKEETDNTFPRNVSDMLSYIWNEFCRHAVLFYPFPLLVSN</sequence>
<dbReference type="AlphaFoldDB" id="A0A0C3MZL1"/>
<evidence type="ECO:0000313" key="1">
    <source>
        <dbReference type="EMBL" id="KIN94309.1"/>
    </source>
</evidence>
<name>A0A0C3MZL1_PISTI</name>
<dbReference type="OrthoDB" id="2659593at2759"/>
<proteinExistence type="predicted"/>
<protein>
    <submittedName>
        <fullName evidence="1">Uncharacterized protein</fullName>
    </submittedName>
</protein>
<accession>A0A0C3MZL1</accession>
<reference evidence="2" key="2">
    <citation type="submission" date="2015-01" db="EMBL/GenBank/DDBJ databases">
        <title>Evolutionary Origins and Diversification of the Mycorrhizal Mutualists.</title>
        <authorList>
            <consortium name="DOE Joint Genome Institute"/>
            <consortium name="Mycorrhizal Genomics Consortium"/>
            <person name="Kohler A."/>
            <person name="Kuo A."/>
            <person name="Nagy L.G."/>
            <person name="Floudas D."/>
            <person name="Copeland A."/>
            <person name="Barry K.W."/>
            <person name="Cichocki N."/>
            <person name="Veneault-Fourrey C."/>
            <person name="LaButti K."/>
            <person name="Lindquist E.A."/>
            <person name="Lipzen A."/>
            <person name="Lundell T."/>
            <person name="Morin E."/>
            <person name="Murat C."/>
            <person name="Riley R."/>
            <person name="Ohm R."/>
            <person name="Sun H."/>
            <person name="Tunlid A."/>
            <person name="Henrissat B."/>
            <person name="Grigoriev I.V."/>
            <person name="Hibbett D.S."/>
            <person name="Martin F."/>
        </authorList>
    </citation>
    <scope>NUCLEOTIDE SEQUENCE [LARGE SCALE GENOMIC DNA]</scope>
    <source>
        <strain evidence="2">Marx 270</strain>
    </source>
</reference>
<keyword evidence="2" id="KW-1185">Reference proteome</keyword>
<organism evidence="1 2">
    <name type="scientific">Pisolithus tinctorius Marx 270</name>
    <dbReference type="NCBI Taxonomy" id="870435"/>
    <lineage>
        <taxon>Eukaryota</taxon>
        <taxon>Fungi</taxon>
        <taxon>Dikarya</taxon>
        <taxon>Basidiomycota</taxon>
        <taxon>Agaricomycotina</taxon>
        <taxon>Agaricomycetes</taxon>
        <taxon>Agaricomycetidae</taxon>
        <taxon>Boletales</taxon>
        <taxon>Sclerodermatineae</taxon>
        <taxon>Pisolithaceae</taxon>
        <taxon>Pisolithus</taxon>
    </lineage>
</organism>
<evidence type="ECO:0000313" key="2">
    <source>
        <dbReference type="Proteomes" id="UP000054217"/>
    </source>
</evidence>
<dbReference type="Proteomes" id="UP000054217">
    <property type="component" value="Unassembled WGS sequence"/>
</dbReference>
<reference evidence="1 2" key="1">
    <citation type="submission" date="2014-04" db="EMBL/GenBank/DDBJ databases">
        <authorList>
            <consortium name="DOE Joint Genome Institute"/>
            <person name="Kuo A."/>
            <person name="Kohler A."/>
            <person name="Costa M.D."/>
            <person name="Nagy L.G."/>
            <person name="Floudas D."/>
            <person name="Copeland A."/>
            <person name="Barry K.W."/>
            <person name="Cichocki N."/>
            <person name="Veneault-Fourrey C."/>
            <person name="LaButti K."/>
            <person name="Lindquist E.A."/>
            <person name="Lipzen A."/>
            <person name="Lundell T."/>
            <person name="Morin E."/>
            <person name="Murat C."/>
            <person name="Sun H."/>
            <person name="Tunlid A."/>
            <person name="Henrissat B."/>
            <person name="Grigoriev I.V."/>
            <person name="Hibbett D.S."/>
            <person name="Martin F."/>
            <person name="Nordberg H.P."/>
            <person name="Cantor M.N."/>
            <person name="Hua S.X."/>
        </authorList>
    </citation>
    <scope>NUCLEOTIDE SEQUENCE [LARGE SCALE GENOMIC DNA]</scope>
    <source>
        <strain evidence="1 2">Marx 270</strain>
    </source>
</reference>